<sequence>MKNKIINEFFVLTLKPRIFLLYNLGNSRVCPNGLRLRGNIIEALFLSLMFFQKTSGKNNRSGLTFLDVLFLNNSPENSKRKILKNDSRNFKSNRTNTSSPAHKRPISNFKYNSFFGLSVNRSFMDRGTSMLINFETE</sequence>
<comment type="caution">
    <text evidence="1">The sequence shown here is derived from an EMBL/GenBank/DDBJ whole genome shotgun (WGS) entry which is preliminary data.</text>
</comment>
<reference evidence="1 2" key="1">
    <citation type="journal article" date="2018" name="Sci. Rep.">
        <title>Genomic signatures of local adaptation to the degree of environmental predictability in rotifers.</title>
        <authorList>
            <person name="Franch-Gras L."/>
            <person name="Hahn C."/>
            <person name="Garcia-Roger E.M."/>
            <person name="Carmona M.J."/>
            <person name="Serra M."/>
            <person name="Gomez A."/>
        </authorList>
    </citation>
    <scope>NUCLEOTIDE SEQUENCE [LARGE SCALE GENOMIC DNA]</scope>
    <source>
        <strain evidence="1">HYR1</strain>
    </source>
</reference>
<name>A0A3M7T8L5_BRAPC</name>
<organism evidence="1 2">
    <name type="scientific">Brachionus plicatilis</name>
    <name type="common">Marine rotifer</name>
    <name type="synonym">Brachionus muelleri</name>
    <dbReference type="NCBI Taxonomy" id="10195"/>
    <lineage>
        <taxon>Eukaryota</taxon>
        <taxon>Metazoa</taxon>
        <taxon>Spiralia</taxon>
        <taxon>Gnathifera</taxon>
        <taxon>Rotifera</taxon>
        <taxon>Eurotatoria</taxon>
        <taxon>Monogononta</taxon>
        <taxon>Pseudotrocha</taxon>
        <taxon>Ploima</taxon>
        <taxon>Brachionidae</taxon>
        <taxon>Brachionus</taxon>
    </lineage>
</organism>
<dbReference type="EMBL" id="REGN01000111">
    <property type="protein sequence ID" value="RNA44413.1"/>
    <property type="molecule type" value="Genomic_DNA"/>
</dbReference>
<evidence type="ECO:0000313" key="1">
    <source>
        <dbReference type="EMBL" id="RNA44413.1"/>
    </source>
</evidence>
<dbReference type="AlphaFoldDB" id="A0A3M7T8L5"/>
<accession>A0A3M7T8L5</accession>
<proteinExistence type="predicted"/>
<protein>
    <submittedName>
        <fullName evidence="1">Uncharacterized protein</fullName>
    </submittedName>
</protein>
<evidence type="ECO:0000313" key="2">
    <source>
        <dbReference type="Proteomes" id="UP000276133"/>
    </source>
</evidence>
<gene>
    <name evidence="1" type="ORF">BpHYR1_047886</name>
</gene>
<dbReference type="Proteomes" id="UP000276133">
    <property type="component" value="Unassembled WGS sequence"/>
</dbReference>
<keyword evidence="2" id="KW-1185">Reference proteome</keyword>